<sequence>MADILDEEERRVLEELRRKLAELRSNGNILDEEERRVLEELRRKLAELRSKGKAKEQEWLLSATLEETLGDMSQSRKILEQAVSMFPAHVGLWLCLAACQEKLTGHPGAGRAVLERARTQNPRSEDIWAASIDFELRLGNRKEAGRVAARAVQRIPESRRLWAEQVMTDPTEEWWCKASYLWRKFGAENPDAHLFAAIGRRFWEKEEIDLARECFDVAVDLDPINGDYWGYYYLFEMQTGNEEQRVNVLNRCVQANPKTGLLWDLIKSENWADSTEDLLTKLAVKLQGRVILNGMLV</sequence>
<dbReference type="SUPFAM" id="SSF48452">
    <property type="entry name" value="TPR-like"/>
    <property type="match status" value="2"/>
</dbReference>
<keyword evidence="2" id="KW-0802">TPR repeat</keyword>
<accession>A0AAV1DT11</accession>
<evidence type="ECO:0000256" key="2">
    <source>
        <dbReference type="PROSITE-ProRule" id="PRU00339"/>
    </source>
</evidence>
<evidence type="ECO:0000313" key="5">
    <source>
        <dbReference type="Proteomes" id="UP001161247"/>
    </source>
</evidence>
<dbReference type="InterPro" id="IPR019734">
    <property type="entry name" value="TPR_rpt"/>
</dbReference>
<dbReference type="PANTHER" id="PTHR11246">
    <property type="entry name" value="PRE-MRNA SPLICING FACTOR"/>
    <property type="match status" value="1"/>
</dbReference>
<dbReference type="InterPro" id="IPR011990">
    <property type="entry name" value="TPR-like_helical_dom_sf"/>
</dbReference>
<protein>
    <submittedName>
        <fullName evidence="4">OLC1v1011078C1</fullName>
    </submittedName>
</protein>
<proteinExistence type="predicted"/>
<feature type="repeat" description="TPR" evidence="2">
    <location>
        <begin position="192"/>
        <end position="225"/>
    </location>
</feature>
<dbReference type="InterPro" id="IPR003107">
    <property type="entry name" value="HAT"/>
</dbReference>
<keyword evidence="5" id="KW-1185">Reference proteome</keyword>
<dbReference type="PROSITE" id="PS50005">
    <property type="entry name" value="TPR"/>
    <property type="match status" value="1"/>
</dbReference>
<evidence type="ECO:0000256" key="1">
    <source>
        <dbReference type="ARBA" id="ARBA00022737"/>
    </source>
</evidence>
<dbReference type="GO" id="GO:0000398">
    <property type="term" value="P:mRNA splicing, via spliceosome"/>
    <property type="evidence" value="ECO:0007669"/>
    <property type="project" value="InterPro"/>
</dbReference>
<dbReference type="Proteomes" id="UP001161247">
    <property type="component" value="Chromosome 6"/>
</dbReference>
<dbReference type="InterPro" id="IPR045075">
    <property type="entry name" value="Syf1-like"/>
</dbReference>
<dbReference type="SMART" id="SM00386">
    <property type="entry name" value="HAT"/>
    <property type="match status" value="3"/>
</dbReference>
<name>A0AAV1DT11_OLDCO</name>
<keyword evidence="3" id="KW-0175">Coiled coil</keyword>
<dbReference type="Gene3D" id="1.25.40.10">
    <property type="entry name" value="Tetratricopeptide repeat domain"/>
    <property type="match status" value="1"/>
</dbReference>
<evidence type="ECO:0000313" key="4">
    <source>
        <dbReference type="EMBL" id="CAI9110964.1"/>
    </source>
</evidence>
<evidence type="ECO:0000256" key="3">
    <source>
        <dbReference type="SAM" id="Coils"/>
    </source>
</evidence>
<keyword evidence="1" id="KW-0677">Repeat</keyword>
<feature type="coiled-coil region" evidence="3">
    <location>
        <begin position="6"/>
        <end position="58"/>
    </location>
</feature>
<gene>
    <name evidence="4" type="ORF">OLC1_LOCUS18493</name>
</gene>
<organism evidence="4 5">
    <name type="scientific">Oldenlandia corymbosa var. corymbosa</name>
    <dbReference type="NCBI Taxonomy" id="529605"/>
    <lineage>
        <taxon>Eukaryota</taxon>
        <taxon>Viridiplantae</taxon>
        <taxon>Streptophyta</taxon>
        <taxon>Embryophyta</taxon>
        <taxon>Tracheophyta</taxon>
        <taxon>Spermatophyta</taxon>
        <taxon>Magnoliopsida</taxon>
        <taxon>eudicotyledons</taxon>
        <taxon>Gunneridae</taxon>
        <taxon>Pentapetalae</taxon>
        <taxon>asterids</taxon>
        <taxon>lamiids</taxon>
        <taxon>Gentianales</taxon>
        <taxon>Rubiaceae</taxon>
        <taxon>Rubioideae</taxon>
        <taxon>Spermacoceae</taxon>
        <taxon>Hedyotis-Oldenlandia complex</taxon>
        <taxon>Oldenlandia</taxon>
    </lineage>
</organism>
<dbReference type="EMBL" id="OX459123">
    <property type="protein sequence ID" value="CAI9110964.1"/>
    <property type="molecule type" value="Genomic_DNA"/>
</dbReference>
<reference evidence="4" key="1">
    <citation type="submission" date="2023-03" db="EMBL/GenBank/DDBJ databases">
        <authorList>
            <person name="Julca I."/>
        </authorList>
    </citation>
    <scope>NUCLEOTIDE SEQUENCE</scope>
</reference>
<dbReference type="AlphaFoldDB" id="A0AAV1DT11"/>